<organism evidence="1">
    <name type="scientific">Anguilla anguilla</name>
    <name type="common">European freshwater eel</name>
    <name type="synonym">Muraena anguilla</name>
    <dbReference type="NCBI Taxonomy" id="7936"/>
    <lineage>
        <taxon>Eukaryota</taxon>
        <taxon>Metazoa</taxon>
        <taxon>Chordata</taxon>
        <taxon>Craniata</taxon>
        <taxon>Vertebrata</taxon>
        <taxon>Euteleostomi</taxon>
        <taxon>Actinopterygii</taxon>
        <taxon>Neopterygii</taxon>
        <taxon>Teleostei</taxon>
        <taxon>Anguilliformes</taxon>
        <taxon>Anguillidae</taxon>
        <taxon>Anguilla</taxon>
    </lineage>
</organism>
<dbReference type="AlphaFoldDB" id="A0A0E9VBC3"/>
<sequence length="35" mass="4110">MSTRDWSQALKMPTCDWSEPLFQMTNDLLTRTCVC</sequence>
<reference evidence="1" key="1">
    <citation type="submission" date="2014-11" db="EMBL/GenBank/DDBJ databases">
        <authorList>
            <person name="Amaro Gonzalez C."/>
        </authorList>
    </citation>
    <scope>NUCLEOTIDE SEQUENCE</scope>
</reference>
<protein>
    <submittedName>
        <fullName evidence="1">Uncharacterized protein</fullName>
    </submittedName>
</protein>
<evidence type="ECO:0000313" key="1">
    <source>
        <dbReference type="EMBL" id="JAH74518.1"/>
    </source>
</evidence>
<dbReference type="EMBL" id="GBXM01034059">
    <property type="protein sequence ID" value="JAH74518.1"/>
    <property type="molecule type" value="Transcribed_RNA"/>
</dbReference>
<proteinExistence type="predicted"/>
<accession>A0A0E9VBC3</accession>
<reference evidence="1" key="2">
    <citation type="journal article" date="2015" name="Fish Shellfish Immunol.">
        <title>Early steps in the European eel (Anguilla anguilla)-Vibrio vulnificus interaction in the gills: Role of the RtxA13 toxin.</title>
        <authorList>
            <person name="Callol A."/>
            <person name="Pajuelo D."/>
            <person name="Ebbesson L."/>
            <person name="Teles M."/>
            <person name="MacKenzie S."/>
            <person name="Amaro C."/>
        </authorList>
    </citation>
    <scope>NUCLEOTIDE SEQUENCE</scope>
</reference>
<name>A0A0E9VBC3_ANGAN</name>